<evidence type="ECO:0000256" key="4">
    <source>
        <dbReference type="ARBA" id="ARBA00022989"/>
    </source>
</evidence>
<evidence type="ECO:0000256" key="3">
    <source>
        <dbReference type="ARBA" id="ARBA00022692"/>
    </source>
</evidence>
<dbReference type="InterPro" id="IPR003841">
    <property type="entry name" value="Na/Pi_transpt"/>
</dbReference>
<evidence type="ECO:0000256" key="2">
    <source>
        <dbReference type="ARBA" id="ARBA00022475"/>
    </source>
</evidence>
<dbReference type="GO" id="GO:0044341">
    <property type="term" value="P:sodium-dependent phosphate transport"/>
    <property type="evidence" value="ECO:0007669"/>
    <property type="project" value="InterPro"/>
</dbReference>
<feature type="transmembrane region" description="Helical" evidence="6">
    <location>
        <begin position="310"/>
        <end position="328"/>
    </location>
</feature>
<protein>
    <submittedName>
        <fullName evidence="7">Na/Pi cotransporter family protein</fullName>
    </submittedName>
</protein>
<comment type="subcellular location">
    <subcellularLocation>
        <location evidence="1">Cell membrane</location>
        <topology evidence="1">Multi-pass membrane protein</topology>
    </subcellularLocation>
</comment>
<accession>A0A9X7YMY2</accession>
<dbReference type="PANTHER" id="PTHR10010">
    <property type="entry name" value="SOLUTE CARRIER FAMILY 34 SODIUM PHOSPHATE , MEMBER 2-RELATED"/>
    <property type="match status" value="1"/>
</dbReference>
<keyword evidence="5 6" id="KW-0472">Membrane</keyword>
<feature type="transmembrane region" description="Helical" evidence="6">
    <location>
        <begin position="238"/>
        <end position="258"/>
    </location>
</feature>
<keyword evidence="4 6" id="KW-1133">Transmembrane helix</keyword>
<organism evidence="7 8">
    <name type="scientific">Venatoribacter cucullus</name>
    <dbReference type="NCBI Taxonomy" id="2661630"/>
    <lineage>
        <taxon>Bacteria</taxon>
        <taxon>Pseudomonadati</taxon>
        <taxon>Pseudomonadota</taxon>
        <taxon>Gammaproteobacteria</taxon>
        <taxon>Oceanospirillales</taxon>
        <taxon>Oceanospirillaceae</taxon>
        <taxon>Venatoribacter</taxon>
    </lineage>
</organism>
<evidence type="ECO:0000313" key="8">
    <source>
        <dbReference type="Proteomes" id="UP000596074"/>
    </source>
</evidence>
<feature type="transmembrane region" description="Helical" evidence="6">
    <location>
        <begin position="193"/>
        <end position="211"/>
    </location>
</feature>
<dbReference type="EMBL" id="CP046056">
    <property type="protein sequence ID" value="QQD23131.1"/>
    <property type="molecule type" value="Genomic_DNA"/>
</dbReference>
<reference evidence="7 8" key="1">
    <citation type="submission" date="2019-11" db="EMBL/GenBank/DDBJ databases">
        <title>Venatorbacter sp. nov. a predator of Campylobacter and other Gram-negative bacteria.</title>
        <authorList>
            <person name="Saeedi A."/>
            <person name="Cummings N.J."/>
            <person name="Connerton I.F."/>
            <person name="Connerton P.L."/>
        </authorList>
    </citation>
    <scope>NUCLEOTIDE SEQUENCE [LARGE SCALE GENOMIC DNA]</scope>
    <source>
        <strain evidence="7">XL5</strain>
    </source>
</reference>
<dbReference type="Proteomes" id="UP000596074">
    <property type="component" value="Chromosome"/>
</dbReference>
<feature type="transmembrane region" description="Helical" evidence="6">
    <location>
        <begin position="154"/>
        <end position="173"/>
    </location>
</feature>
<dbReference type="PANTHER" id="PTHR10010:SF46">
    <property type="entry name" value="SODIUM-DEPENDENT PHOSPHATE TRANSPORT PROTEIN 2B"/>
    <property type="match status" value="1"/>
</dbReference>
<feature type="transmembrane region" description="Helical" evidence="6">
    <location>
        <begin position="69"/>
        <end position="94"/>
    </location>
</feature>
<keyword evidence="2" id="KW-1003">Cell membrane</keyword>
<evidence type="ECO:0000313" key="7">
    <source>
        <dbReference type="EMBL" id="QQD23131.1"/>
    </source>
</evidence>
<evidence type="ECO:0000256" key="5">
    <source>
        <dbReference type="ARBA" id="ARBA00023136"/>
    </source>
</evidence>
<feature type="transmembrane region" description="Helical" evidence="6">
    <location>
        <begin position="129"/>
        <end position="147"/>
    </location>
</feature>
<gene>
    <name evidence="7" type="ORF">GJQ55_00975</name>
</gene>
<dbReference type="GO" id="GO:0005886">
    <property type="term" value="C:plasma membrane"/>
    <property type="evidence" value="ECO:0007669"/>
    <property type="project" value="UniProtKB-SubCell"/>
</dbReference>
<dbReference type="NCBIfam" id="NF037997">
    <property type="entry name" value="Na_Pi_symport"/>
    <property type="match status" value="1"/>
</dbReference>
<evidence type="ECO:0000256" key="1">
    <source>
        <dbReference type="ARBA" id="ARBA00004651"/>
    </source>
</evidence>
<name>A0A9X7YMY2_9GAMM</name>
<feature type="transmembrane region" description="Helical" evidence="6">
    <location>
        <begin position="270"/>
        <end position="290"/>
    </location>
</feature>
<proteinExistence type="predicted"/>
<dbReference type="AlphaFoldDB" id="A0A9X7YMY2"/>
<feature type="transmembrane region" description="Helical" evidence="6">
    <location>
        <begin position="7"/>
        <end position="38"/>
    </location>
</feature>
<sequence length="615" mass="66871">MELLKRLLLPVIMLLLGIGFWTSPTLQILAAGVALFLFGMMLLERGFQAFSGGILEQVLHRATQSTPRAMLFGAVATSVMQSSTLVSVLTISFLSAGMMKLGAGLGVIFGANLGTTTGAWLIAGFGLNISLSKLAMPLLIFGVLLQFQQTQGRTALGNILLGIGFLFLGIDYMKDGFGGMQDGLDLTTIAPGGIAGILLFTLFGILATVVLQSSHATLVLTLAALSVGQISYEAALALAIGANVGTAVTTAVFGSIGANSAGKRLAMGHLVFNLFTGVVALLMLPALLWIVEHLSHAMGIAADNHTMKLAVFHTLFNLLGIALMLPQLQRLQRFLERIIRTKEQEDSQPQYLNQAAMESPAAAVSVTRNESIRLYSLSTDLLIEGLGWHADEFNRGQPLPLLTDNSRSAAATNLQQRYEQQVKGIYSSIIGFISSAREKTSGTFDERLRELRAADHHLIEAIKGVKHLQRNLLFYVHSENPEMAQAYQQLRLQIGDVLRTINDVRHMEEPTESRLALDHQLLLTERERELSDTLIEGLIRGRKITTGMATSLLTDKGYVYDICNSLLSAARYLFIDADRPQSEEPDNLNLEAAELSAINRQLDEQRSDNTAGDQP</sequence>
<dbReference type="Pfam" id="PF02690">
    <property type="entry name" value="Na_Pi_cotrans"/>
    <property type="match status" value="2"/>
</dbReference>
<evidence type="ECO:0000256" key="6">
    <source>
        <dbReference type="SAM" id="Phobius"/>
    </source>
</evidence>
<dbReference type="KEGG" id="vcw:GJQ55_00975"/>
<keyword evidence="8" id="KW-1185">Reference proteome</keyword>
<keyword evidence="3 6" id="KW-0812">Transmembrane</keyword>
<dbReference type="RefSeq" id="WP_228345646.1">
    <property type="nucleotide sequence ID" value="NZ_CP046056.1"/>
</dbReference>
<feature type="transmembrane region" description="Helical" evidence="6">
    <location>
        <begin position="101"/>
        <end position="123"/>
    </location>
</feature>
<dbReference type="GO" id="GO:0005436">
    <property type="term" value="F:sodium:phosphate symporter activity"/>
    <property type="evidence" value="ECO:0007669"/>
    <property type="project" value="InterPro"/>
</dbReference>